<evidence type="ECO:0000313" key="2">
    <source>
        <dbReference type="EMBL" id="QHT35484.1"/>
    </source>
</evidence>
<evidence type="ECO:0000256" key="1">
    <source>
        <dbReference type="SAM" id="Coils"/>
    </source>
</evidence>
<name>A0A6C0F2F3_9ZZZZ</name>
<dbReference type="EMBL" id="MN739021">
    <property type="protein sequence ID" value="QHT35484.1"/>
    <property type="molecule type" value="Genomic_DNA"/>
</dbReference>
<accession>A0A6C0F2F3</accession>
<dbReference type="AlphaFoldDB" id="A0A6C0F2F3"/>
<proteinExistence type="predicted"/>
<sequence length="121" mass="14041">MESLKPILSAYANVQRQINDVNVRVNELRDERRTIELDLAALYATSREELPDKINLATSGMTFAVKRPNQWKKGWSLSKKELKGYLEELLPQQAEAVMAEIVRRQEEKMVETDYGFELKVK</sequence>
<keyword evidence="1" id="KW-0175">Coiled coil</keyword>
<protein>
    <submittedName>
        <fullName evidence="2">Uncharacterized protein</fullName>
    </submittedName>
</protein>
<feature type="coiled-coil region" evidence="1">
    <location>
        <begin position="11"/>
        <end position="45"/>
    </location>
</feature>
<organism evidence="2">
    <name type="scientific">viral metagenome</name>
    <dbReference type="NCBI Taxonomy" id="1070528"/>
    <lineage>
        <taxon>unclassified sequences</taxon>
        <taxon>metagenomes</taxon>
        <taxon>organismal metagenomes</taxon>
    </lineage>
</organism>
<reference evidence="2" key="1">
    <citation type="journal article" date="2020" name="Nature">
        <title>Giant virus diversity and host interactions through global metagenomics.</title>
        <authorList>
            <person name="Schulz F."/>
            <person name="Roux S."/>
            <person name="Paez-Espino D."/>
            <person name="Jungbluth S."/>
            <person name="Walsh D.A."/>
            <person name="Denef V.J."/>
            <person name="McMahon K.D."/>
            <person name="Konstantinidis K.T."/>
            <person name="Eloe-Fadrosh E.A."/>
            <person name="Kyrpides N.C."/>
            <person name="Woyke T."/>
        </authorList>
    </citation>
    <scope>NUCLEOTIDE SEQUENCE</scope>
    <source>
        <strain evidence="2">GVMAG-M-3300009180-45</strain>
    </source>
</reference>